<dbReference type="GO" id="GO:0005975">
    <property type="term" value="P:carbohydrate metabolic process"/>
    <property type="evidence" value="ECO:0007669"/>
    <property type="project" value="InterPro"/>
</dbReference>
<evidence type="ECO:0000256" key="2">
    <source>
        <dbReference type="SAM" id="SignalP"/>
    </source>
</evidence>
<reference evidence="4 5" key="1">
    <citation type="submission" date="2013-08" db="EMBL/GenBank/DDBJ databases">
        <title>Genome sequencing of Cellulomonas bogoriensis 69B4.</title>
        <authorList>
            <person name="Chen F."/>
            <person name="Li Y."/>
            <person name="Wang G."/>
        </authorList>
    </citation>
    <scope>NUCLEOTIDE SEQUENCE [LARGE SCALE GENOMIC DNA]</scope>
    <source>
        <strain evidence="4 5">69B4</strain>
    </source>
</reference>
<organism evidence="4 5">
    <name type="scientific">Cellulomonas bogoriensis 69B4 = DSM 16987</name>
    <dbReference type="NCBI Taxonomy" id="1386082"/>
    <lineage>
        <taxon>Bacteria</taxon>
        <taxon>Bacillati</taxon>
        <taxon>Actinomycetota</taxon>
        <taxon>Actinomycetes</taxon>
        <taxon>Micrococcales</taxon>
        <taxon>Cellulomonadaceae</taxon>
        <taxon>Cellulomonas</taxon>
    </lineage>
</organism>
<evidence type="ECO:0000313" key="4">
    <source>
        <dbReference type="EMBL" id="KGM11463.1"/>
    </source>
</evidence>
<accession>A0A0A0BSP3</accession>
<dbReference type="GO" id="GO:0004553">
    <property type="term" value="F:hydrolase activity, hydrolyzing O-glycosyl compounds"/>
    <property type="evidence" value="ECO:0007669"/>
    <property type="project" value="InterPro"/>
</dbReference>
<dbReference type="RefSeq" id="WP_198026040.1">
    <property type="nucleotide sequence ID" value="NZ_AXCZ01000114.1"/>
</dbReference>
<evidence type="ECO:0000259" key="3">
    <source>
        <dbReference type="PROSITE" id="PS51762"/>
    </source>
</evidence>
<dbReference type="PROSITE" id="PS51318">
    <property type="entry name" value="TAT"/>
    <property type="match status" value="1"/>
</dbReference>
<feature type="signal peptide" evidence="2">
    <location>
        <begin position="1"/>
        <end position="32"/>
    </location>
</feature>
<dbReference type="Gene3D" id="2.60.120.200">
    <property type="match status" value="1"/>
</dbReference>
<dbReference type="SUPFAM" id="SSF49899">
    <property type="entry name" value="Concanavalin A-like lectins/glucanases"/>
    <property type="match status" value="1"/>
</dbReference>
<name>A0A0A0BSP3_9CELL</name>
<feature type="domain" description="GH16" evidence="3">
    <location>
        <begin position="34"/>
        <end position="292"/>
    </location>
</feature>
<proteinExistence type="predicted"/>
<feature type="chain" id="PRO_5001967490" evidence="2">
    <location>
        <begin position="33"/>
        <end position="342"/>
    </location>
</feature>
<keyword evidence="2" id="KW-0732">Signal</keyword>
<dbReference type="AlphaFoldDB" id="A0A0A0BSP3"/>
<dbReference type="InterPro" id="IPR013320">
    <property type="entry name" value="ConA-like_dom_sf"/>
</dbReference>
<feature type="non-terminal residue" evidence="4">
    <location>
        <position position="342"/>
    </location>
</feature>
<evidence type="ECO:0000256" key="1">
    <source>
        <dbReference type="SAM" id="MobiDB-lite"/>
    </source>
</evidence>
<dbReference type="InterPro" id="IPR000757">
    <property type="entry name" value="Beta-glucanase-like"/>
</dbReference>
<dbReference type="EMBL" id="AXCZ01000114">
    <property type="protein sequence ID" value="KGM11463.1"/>
    <property type="molecule type" value="Genomic_DNA"/>
</dbReference>
<dbReference type="PROSITE" id="PS51762">
    <property type="entry name" value="GH16_2"/>
    <property type="match status" value="1"/>
</dbReference>
<feature type="region of interest" description="Disordered" evidence="1">
    <location>
        <begin position="29"/>
        <end position="51"/>
    </location>
</feature>
<gene>
    <name evidence="4" type="ORF">N869_03035</name>
</gene>
<sequence>MTASPRSSLRRTALTAAALALVVPASVPSAGAAPSTGAVPPPAAASTPTATSGGCGQFFDDFAYSSSRDERLSARGWRVRSGGGGPGVSGGAWSPANVTFTGEGTARAMRLQAETDGTPSGTVSAEVSHQQKFFEGTWAARVRFTDAPVAGADGDPVVQTFFGITPLHFPDDPDYSEIDFEYLPNGGWGQDGPTLFLTTWETYRPDPWRSDNLSTPVVGSLEGWRDLVMQVDGGVVRYFVDGEQVAEHGGYVYPDSPMLLAFNLWFIDLDSHTGGVSRYEQDVEYVYHSADEVLTPGQVQARVAGLRAAGTDFVDGVVPGACNPTTPPAPAPPAATPPVAAP</sequence>
<keyword evidence="4" id="KW-0378">Hydrolase</keyword>
<dbReference type="CDD" id="cd00413">
    <property type="entry name" value="Glyco_hydrolase_16"/>
    <property type="match status" value="1"/>
</dbReference>
<comment type="caution">
    <text evidence="4">The sequence shown here is derived from an EMBL/GenBank/DDBJ whole genome shotgun (WGS) entry which is preliminary data.</text>
</comment>
<evidence type="ECO:0000313" key="5">
    <source>
        <dbReference type="Proteomes" id="UP000054314"/>
    </source>
</evidence>
<keyword evidence="5" id="KW-1185">Reference proteome</keyword>
<protein>
    <submittedName>
        <fullName evidence="4">Glycosyl hydrolase</fullName>
    </submittedName>
</protein>
<dbReference type="InterPro" id="IPR006311">
    <property type="entry name" value="TAT_signal"/>
</dbReference>
<dbReference type="Proteomes" id="UP000054314">
    <property type="component" value="Unassembled WGS sequence"/>
</dbReference>